<protein>
    <submittedName>
        <fullName evidence="1">Uncharacterized protein</fullName>
    </submittedName>
</protein>
<gene>
    <name evidence="1" type="ORF">HNR19_002048</name>
</gene>
<organism evidence="1 2">
    <name type="scientific">Nocardioides thalensis</name>
    <dbReference type="NCBI Taxonomy" id="1914755"/>
    <lineage>
        <taxon>Bacteria</taxon>
        <taxon>Bacillati</taxon>
        <taxon>Actinomycetota</taxon>
        <taxon>Actinomycetes</taxon>
        <taxon>Propionibacteriales</taxon>
        <taxon>Nocardioidaceae</taxon>
        <taxon>Nocardioides</taxon>
    </lineage>
</organism>
<keyword evidence="2" id="KW-1185">Reference proteome</keyword>
<comment type="caution">
    <text evidence="1">The sequence shown here is derived from an EMBL/GenBank/DDBJ whole genome shotgun (WGS) entry which is preliminary data.</text>
</comment>
<dbReference type="AlphaFoldDB" id="A0A853BZG0"/>
<name>A0A853BZG0_9ACTN</name>
<dbReference type="RefSeq" id="WP_179667845.1">
    <property type="nucleotide sequence ID" value="NZ_JACCFP010000001.1"/>
</dbReference>
<sequence>MRNTAPGQQGRSTLPLADAKCDFPGCEHWAVTVTSMCELHRRVTVSGTGSWLEAG</sequence>
<accession>A0A853BZG0</accession>
<evidence type="ECO:0000313" key="1">
    <source>
        <dbReference type="EMBL" id="NYJ01350.1"/>
    </source>
</evidence>
<dbReference type="EMBL" id="JACCFP010000001">
    <property type="protein sequence ID" value="NYJ01350.1"/>
    <property type="molecule type" value="Genomic_DNA"/>
</dbReference>
<dbReference type="Proteomes" id="UP000530424">
    <property type="component" value="Unassembled WGS sequence"/>
</dbReference>
<evidence type="ECO:0000313" key="2">
    <source>
        <dbReference type="Proteomes" id="UP000530424"/>
    </source>
</evidence>
<reference evidence="1 2" key="1">
    <citation type="submission" date="2020-07" db="EMBL/GenBank/DDBJ databases">
        <title>Sequencing the genomes of 1000 actinobacteria strains.</title>
        <authorList>
            <person name="Klenk H.-P."/>
        </authorList>
    </citation>
    <scope>NUCLEOTIDE SEQUENCE [LARGE SCALE GENOMIC DNA]</scope>
    <source>
        <strain evidence="1 2">DSM 103833</strain>
    </source>
</reference>
<proteinExistence type="predicted"/>